<dbReference type="EMBL" id="WKED01000036">
    <property type="protein sequence ID" value="MCF5108853.1"/>
    <property type="molecule type" value="Genomic_DNA"/>
</dbReference>
<accession>A0ABS9FAW1</accession>
<keyword evidence="1" id="KW-0812">Transmembrane</keyword>
<sequence length="72" mass="7853">MNENQHRRRIVLWLGSFPVIAVFVLLILVLLLSDRTAPVISKIPVGSNPIHQADEASKVMSLASESISAESS</sequence>
<protein>
    <submittedName>
        <fullName evidence="2">Uncharacterized protein</fullName>
    </submittedName>
</protein>
<keyword evidence="3" id="KW-1185">Reference proteome</keyword>
<dbReference type="Proteomes" id="UP000814003">
    <property type="component" value="Unassembled WGS sequence"/>
</dbReference>
<feature type="transmembrane region" description="Helical" evidence="1">
    <location>
        <begin position="12"/>
        <end position="32"/>
    </location>
</feature>
<proteinExistence type="predicted"/>
<evidence type="ECO:0000313" key="3">
    <source>
        <dbReference type="Proteomes" id="UP000814003"/>
    </source>
</evidence>
<keyword evidence="1" id="KW-1133">Transmembrane helix</keyword>
<evidence type="ECO:0000313" key="2">
    <source>
        <dbReference type="EMBL" id="MCF5108853.1"/>
    </source>
</evidence>
<name>A0ABS9FAW1_9PSED</name>
<gene>
    <name evidence="2" type="ORF">GIW56_18595</name>
</gene>
<organism evidence="2 3">
    <name type="scientific">Pseudomonas gessardii</name>
    <dbReference type="NCBI Taxonomy" id="78544"/>
    <lineage>
        <taxon>Bacteria</taxon>
        <taxon>Pseudomonadati</taxon>
        <taxon>Pseudomonadota</taxon>
        <taxon>Gammaproteobacteria</taxon>
        <taxon>Pseudomonadales</taxon>
        <taxon>Pseudomonadaceae</taxon>
        <taxon>Pseudomonas</taxon>
    </lineage>
</organism>
<keyword evidence="1" id="KW-0472">Membrane</keyword>
<evidence type="ECO:0000256" key="1">
    <source>
        <dbReference type="SAM" id="Phobius"/>
    </source>
</evidence>
<comment type="caution">
    <text evidence="2">The sequence shown here is derived from an EMBL/GenBank/DDBJ whole genome shotgun (WGS) entry which is preliminary data.</text>
</comment>
<reference evidence="2 3" key="1">
    <citation type="submission" date="2019-11" db="EMBL/GenBank/DDBJ databases">
        <title>Epiphytic Pseudomonas syringae from cherry orchards.</title>
        <authorList>
            <person name="Hulin M.T."/>
        </authorList>
    </citation>
    <scope>NUCLEOTIDE SEQUENCE [LARGE SCALE GENOMIC DNA]</scope>
    <source>
        <strain evidence="2 3">PA-6-5B</strain>
    </source>
</reference>
<dbReference type="RefSeq" id="WP_200660903.1">
    <property type="nucleotide sequence ID" value="NZ_WKED01000036.1"/>
</dbReference>